<reference evidence="4 5" key="1">
    <citation type="journal article" date="2012" name="Science">
        <title>The Paleozoic origin of enzymatic lignin decomposition reconstructed from 31 fungal genomes.</title>
        <authorList>
            <person name="Floudas D."/>
            <person name="Binder M."/>
            <person name="Riley R."/>
            <person name="Barry K."/>
            <person name="Blanchette R.A."/>
            <person name="Henrissat B."/>
            <person name="Martinez A.T."/>
            <person name="Otillar R."/>
            <person name="Spatafora J.W."/>
            <person name="Yadav J.S."/>
            <person name="Aerts A."/>
            <person name="Benoit I."/>
            <person name="Boyd A."/>
            <person name="Carlson A."/>
            <person name="Copeland A."/>
            <person name="Coutinho P.M."/>
            <person name="de Vries R.P."/>
            <person name="Ferreira P."/>
            <person name="Findley K."/>
            <person name="Foster B."/>
            <person name="Gaskell J."/>
            <person name="Glotzer D."/>
            <person name="Gorecki P."/>
            <person name="Heitman J."/>
            <person name="Hesse C."/>
            <person name="Hori C."/>
            <person name="Igarashi K."/>
            <person name="Jurgens J.A."/>
            <person name="Kallen N."/>
            <person name="Kersten P."/>
            <person name="Kohler A."/>
            <person name="Kuees U."/>
            <person name="Kumar T.K.A."/>
            <person name="Kuo A."/>
            <person name="LaButti K."/>
            <person name="Larrondo L.F."/>
            <person name="Lindquist E."/>
            <person name="Ling A."/>
            <person name="Lombard V."/>
            <person name="Lucas S."/>
            <person name="Lundell T."/>
            <person name="Martin R."/>
            <person name="McLaughlin D.J."/>
            <person name="Morgenstern I."/>
            <person name="Morin E."/>
            <person name="Murat C."/>
            <person name="Nagy L.G."/>
            <person name="Nolan M."/>
            <person name="Ohm R.A."/>
            <person name="Patyshakuliyeva A."/>
            <person name="Rokas A."/>
            <person name="Ruiz-Duenas F.J."/>
            <person name="Sabat G."/>
            <person name="Salamov A."/>
            <person name="Samejima M."/>
            <person name="Schmutz J."/>
            <person name="Slot J.C."/>
            <person name="St John F."/>
            <person name="Stenlid J."/>
            <person name="Sun H."/>
            <person name="Sun S."/>
            <person name="Syed K."/>
            <person name="Tsang A."/>
            <person name="Wiebenga A."/>
            <person name="Young D."/>
            <person name="Pisabarro A."/>
            <person name="Eastwood D.C."/>
            <person name="Martin F."/>
            <person name="Cullen D."/>
            <person name="Grigoriev I.V."/>
            <person name="Hibbett D.S."/>
        </authorList>
    </citation>
    <scope>NUCLEOTIDE SEQUENCE [LARGE SCALE GENOMIC DNA]</scope>
    <source>
        <strain evidence="4 5">MD-104</strain>
    </source>
</reference>
<dbReference type="GO" id="GO:0000160">
    <property type="term" value="P:phosphorelay signal transduction system"/>
    <property type="evidence" value="ECO:0007669"/>
    <property type="project" value="InterPro"/>
</dbReference>
<keyword evidence="1" id="KW-0597">Phosphoprotein</keyword>
<dbReference type="GO" id="GO:0005737">
    <property type="term" value="C:cytoplasm"/>
    <property type="evidence" value="ECO:0007669"/>
    <property type="project" value="TreeGrafter"/>
</dbReference>
<evidence type="ECO:0000313" key="4">
    <source>
        <dbReference type="EMBL" id="PCH40317.1"/>
    </source>
</evidence>
<sequence>PPPSSSSSPPPPPSPRRRQRQGRPPPASPPSRPRRATRRPPSSRPPPTSPPTTPMPRTIRCVPAPRRLPIAAHPAQADASDTIDMETFHQILDLDEDDTHDFSKGMAWAYFTQASTTFVEMDEAYTKKDLAKLSSLGHFLKGSSAALGVARVQASCEQIQHFGQLRDEAAGTDLDARAALARIGPLLTRVKHEYATAEAWLKKWYRDNAEPTSEDEGE</sequence>
<evidence type="ECO:0000259" key="3">
    <source>
        <dbReference type="PROSITE" id="PS50894"/>
    </source>
</evidence>
<dbReference type="PROSITE" id="PS50894">
    <property type="entry name" value="HPT"/>
    <property type="match status" value="1"/>
</dbReference>
<feature type="compositionally biased region" description="Pro residues" evidence="2">
    <location>
        <begin position="42"/>
        <end position="54"/>
    </location>
</feature>
<feature type="compositionally biased region" description="Pro residues" evidence="2">
    <location>
        <begin position="1"/>
        <end position="14"/>
    </location>
</feature>
<dbReference type="STRING" id="742152.A0A2H3JVY5"/>
<dbReference type="GO" id="GO:0009927">
    <property type="term" value="F:histidine phosphotransfer kinase activity"/>
    <property type="evidence" value="ECO:0007669"/>
    <property type="project" value="InterPro"/>
</dbReference>
<organism evidence="4 5">
    <name type="scientific">Wolfiporia cocos (strain MD-104)</name>
    <name type="common">Brown rot fungus</name>
    <dbReference type="NCBI Taxonomy" id="742152"/>
    <lineage>
        <taxon>Eukaryota</taxon>
        <taxon>Fungi</taxon>
        <taxon>Dikarya</taxon>
        <taxon>Basidiomycota</taxon>
        <taxon>Agaricomycotina</taxon>
        <taxon>Agaricomycetes</taxon>
        <taxon>Polyporales</taxon>
        <taxon>Phaeolaceae</taxon>
        <taxon>Wolfiporia</taxon>
    </lineage>
</organism>
<feature type="non-terminal residue" evidence="4">
    <location>
        <position position="1"/>
    </location>
</feature>
<evidence type="ECO:0000313" key="5">
    <source>
        <dbReference type="Proteomes" id="UP000218811"/>
    </source>
</evidence>
<dbReference type="AlphaFoldDB" id="A0A2H3JVY5"/>
<dbReference type="InterPro" id="IPR036641">
    <property type="entry name" value="HPT_dom_sf"/>
</dbReference>
<dbReference type="Proteomes" id="UP000218811">
    <property type="component" value="Unassembled WGS sequence"/>
</dbReference>
<dbReference type="GO" id="GO:0043424">
    <property type="term" value="F:protein histidine kinase binding"/>
    <property type="evidence" value="ECO:0007669"/>
    <property type="project" value="InterPro"/>
</dbReference>
<dbReference type="OrthoDB" id="1673781at2759"/>
<gene>
    <name evidence="4" type="ORF">WOLCODRAFT_67973</name>
</gene>
<dbReference type="InterPro" id="IPR008207">
    <property type="entry name" value="Sig_transdc_His_kin_Hpt_dom"/>
</dbReference>
<dbReference type="PANTHER" id="PTHR28242">
    <property type="entry name" value="PHOSPHORELAY INTERMEDIATE PROTEIN YPD1"/>
    <property type="match status" value="1"/>
</dbReference>
<dbReference type="EMBL" id="KB468053">
    <property type="protein sequence ID" value="PCH40317.1"/>
    <property type="molecule type" value="Genomic_DNA"/>
</dbReference>
<protein>
    <recommendedName>
        <fullName evidence="3">HPt domain-containing protein</fullName>
    </recommendedName>
</protein>
<name>A0A2H3JVY5_WOLCO</name>
<dbReference type="Gene3D" id="1.20.120.160">
    <property type="entry name" value="HPT domain"/>
    <property type="match status" value="1"/>
</dbReference>
<dbReference type="GO" id="GO:0005634">
    <property type="term" value="C:nucleus"/>
    <property type="evidence" value="ECO:0007669"/>
    <property type="project" value="TreeGrafter"/>
</dbReference>
<dbReference type="Pfam" id="PF01627">
    <property type="entry name" value="Hpt"/>
    <property type="match status" value="1"/>
</dbReference>
<keyword evidence="5" id="KW-1185">Reference proteome</keyword>
<evidence type="ECO:0000256" key="1">
    <source>
        <dbReference type="PROSITE-ProRule" id="PRU00110"/>
    </source>
</evidence>
<dbReference type="PANTHER" id="PTHR28242:SF52">
    <property type="entry name" value="PHOSPHORELAY INTERMEDIATE PROTEIN YPD1"/>
    <property type="match status" value="1"/>
</dbReference>
<accession>A0A2H3JVY5</accession>
<feature type="modified residue" description="Phosphohistidine" evidence="1">
    <location>
        <position position="138"/>
    </location>
</feature>
<feature type="region of interest" description="Disordered" evidence="2">
    <location>
        <begin position="1"/>
        <end position="58"/>
    </location>
</feature>
<dbReference type="SUPFAM" id="SSF47226">
    <property type="entry name" value="Histidine-containing phosphotransfer domain, HPT domain"/>
    <property type="match status" value="1"/>
</dbReference>
<evidence type="ECO:0000256" key="2">
    <source>
        <dbReference type="SAM" id="MobiDB-lite"/>
    </source>
</evidence>
<feature type="domain" description="HPt" evidence="3">
    <location>
        <begin position="99"/>
        <end position="200"/>
    </location>
</feature>
<proteinExistence type="predicted"/>
<dbReference type="InterPro" id="IPR045871">
    <property type="entry name" value="AHP1-5/YPD1"/>
</dbReference>